<name>A0A3S3SP52_9SPHI</name>
<dbReference type="AlphaFoldDB" id="A0A3S3SP52"/>
<reference evidence="2 3" key="1">
    <citation type="submission" date="2018-06" db="EMBL/GenBank/DDBJ databases">
        <title>Pedobacter endophyticus sp. nov., an endophytic bacterium isolated from a leaf of Triticum aestivum.</title>
        <authorList>
            <person name="Zhang L."/>
        </authorList>
    </citation>
    <scope>NUCLEOTIDE SEQUENCE [LARGE SCALE GENOMIC DNA]</scope>
    <source>
        <strain evidence="2 3">CM134L-2</strain>
    </source>
</reference>
<gene>
    <name evidence="2" type="ORF">DPV69_20460</name>
</gene>
<keyword evidence="1" id="KW-0812">Transmembrane</keyword>
<keyword evidence="1" id="KW-1133">Transmembrane helix</keyword>
<evidence type="ECO:0000256" key="1">
    <source>
        <dbReference type="SAM" id="Phobius"/>
    </source>
</evidence>
<sequence length="125" mass="15105">MDFFFEYIYYRVTKAYFKWDGRVGITAIVAITMIQNVMLLNTYLIVSKLAHEEPRKMLALEKWVMALVFVAIMSYNYRKHHKNYNKYKRHWKNESKSLRVFKGLLVFLALLFPWLLTIIIAVVYR</sequence>
<protein>
    <submittedName>
        <fullName evidence="2">Uncharacterized protein</fullName>
    </submittedName>
</protein>
<dbReference type="Proteomes" id="UP000284120">
    <property type="component" value="Unassembled WGS sequence"/>
</dbReference>
<proteinExistence type="predicted"/>
<keyword evidence="1" id="KW-0472">Membrane</keyword>
<organism evidence="2 3">
    <name type="scientific">Pedobacter chitinilyticus</name>
    <dbReference type="NCBI Taxonomy" id="2233776"/>
    <lineage>
        <taxon>Bacteria</taxon>
        <taxon>Pseudomonadati</taxon>
        <taxon>Bacteroidota</taxon>
        <taxon>Sphingobacteriia</taxon>
        <taxon>Sphingobacteriales</taxon>
        <taxon>Sphingobacteriaceae</taxon>
        <taxon>Pedobacter</taxon>
    </lineage>
</organism>
<dbReference type="EMBL" id="SAYW01000009">
    <property type="protein sequence ID" value="RWU03650.1"/>
    <property type="molecule type" value="Genomic_DNA"/>
</dbReference>
<accession>A0A3S3SP52</accession>
<comment type="caution">
    <text evidence="2">The sequence shown here is derived from an EMBL/GenBank/DDBJ whole genome shotgun (WGS) entry which is preliminary data.</text>
</comment>
<keyword evidence="3" id="KW-1185">Reference proteome</keyword>
<feature type="transmembrane region" description="Helical" evidence="1">
    <location>
        <begin position="58"/>
        <end position="77"/>
    </location>
</feature>
<dbReference type="OrthoDB" id="776025at2"/>
<evidence type="ECO:0000313" key="2">
    <source>
        <dbReference type="EMBL" id="RWU03650.1"/>
    </source>
</evidence>
<evidence type="ECO:0000313" key="3">
    <source>
        <dbReference type="Proteomes" id="UP000284120"/>
    </source>
</evidence>
<feature type="transmembrane region" description="Helical" evidence="1">
    <location>
        <begin position="98"/>
        <end position="124"/>
    </location>
</feature>
<dbReference type="RefSeq" id="WP_113649301.1">
    <property type="nucleotide sequence ID" value="NZ_QMHN01000009.1"/>
</dbReference>
<feature type="transmembrane region" description="Helical" evidence="1">
    <location>
        <begin position="21"/>
        <end position="46"/>
    </location>
</feature>